<feature type="chain" id="PRO_5002065167" description="Secreted protein" evidence="1">
    <location>
        <begin position="29"/>
        <end position="72"/>
    </location>
</feature>
<evidence type="ECO:0000256" key="1">
    <source>
        <dbReference type="SAM" id="SignalP"/>
    </source>
</evidence>
<sequence>MTLSRLATASLLMASPVSLMTLSRLATAFDDFATYLILHFLSHMTATADVSPHKCQFLPHCYHRSAINPIYT</sequence>
<proteinExistence type="predicted"/>
<evidence type="ECO:0008006" key="3">
    <source>
        <dbReference type="Google" id="ProtNLM"/>
    </source>
</evidence>
<accession>A0A0A9GPW4</accession>
<reference evidence="2" key="2">
    <citation type="journal article" date="2015" name="Data Brief">
        <title>Shoot transcriptome of the giant reed, Arundo donax.</title>
        <authorList>
            <person name="Barrero R.A."/>
            <person name="Guerrero F.D."/>
            <person name="Moolhuijzen P."/>
            <person name="Goolsby J.A."/>
            <person name="Tidwell J."/>
            <person name="Bellgard S.E."/>
            <person name="Bellgard M.I."/>
        </authorList>
    </citation>
    <scope>NUCLEOTIDE SEQUENCE</scope>
    <source>
        <tissue evidence="2">Shoot tissue taken approximately 20 cm above the soil surface</tissue>
    </source>
</reference>
<dbReference type="EMBL" id="GBRH01173320">
    <property type="protein sequence ID" value="JAE24576.1"/>
    <property type="molecule type" value="Transcribed_RNA"/>
</dbReference>
<dbReference type="AlphaFoldDB" id="A0A0A9GPW4"/>
<evidence type="ECO:0000313" key="2">
    <source>
        <dbReference type="EMBL" id="JAE24576.1"/>
    </source>
</evidence>
<reference evidence="2" key="1">
    <citation type="submission" date="2014-09" db="EMBL/GenBank/DDBJ databases">
        <authorList>
            <person name="Magalhaes I.L.F."/>
            <person name="Oliveira U."/>
            <person name="Santos F.R."/>
            <person name="Vidigal T.H.D.A."/>
            <person name="Brescovit A.D."/>
            <person name="Santos A.J."/>
        </authorList>
    </citation>
    <scope>NUCLEOTIDE SEQUENCE</scope>
    <source>
        <tissue evidence="2">Shoot tissue taken approximately 20 cm above the soil surface</tissue>
    </source>
</reference>
<name>A0A0A9GPW4_ARUDO</name>
<organism evidence="2">
    <name type="scientific">Arundo donax</name>
    <name type="common">Giant reed</name>
    <name type="synonym">Donax arundinaceus</name>
    <dbReference type="NCBI Taxonomy" id="35708"/>
    <lineage>
        <taxon>Eukaryota</taxon>
        <taxon>Viridiplantae</taxon>
        <taxon>Streptophyta</taxon>
        <taxon>Embryophyta</taxon>
        <taxon>Tracheophyta</taxon>
        <taxon>Spermatophyta</taxon>
        <taxon>Magnoliopsida</taxon>
        <taxon>Liliopsida</taxon>
        <taxon>Poales</taxon>
        <taxon>Poaceae</taxon>
        <taxon>PACMAD clade</taxon>
        <taxon>Arundinoideae</taxon>
        <taxon>Arundineae</taxon>
        <taxon>Arundo</taxon>
    </lineage>
</organism>
<keyword evidence="1" id="KW-0732">Signal</keyword>
<protein>
    <recommendedName>
        <fullName evidence="3">Secreted protein</fullName>
    </recommendedName>
</protein>
<feature type="signal peptide" evidence="1">
    <location>
        <begin position="1"/>
        <end position="28"/>
    </location>
</feature>